<dbReference type="InterPro" id="IPR007365">
    <property type="entry name" value="TFR-like_dimer_dom"/>
</dbReference>
<keyword evidence="2" id="KW-0675">Receptor</keyword>
<sequence length="843" mass="92265">MSHNGIEQKPRPPHAPSLAHTFQTTLGLGRDVSGRDTILVSGARALQGCLQSASGASAARGQAFLEGKMDQARTTITKIFNGTEGSYTRFLTQNMEEDSSHVEMKLSTDTEDEVGGNGVADHGKHNHVRPSYVSKSGLCNPRNICIAATVAILASFLIGILIGSSVNKKTSSEVSGSCRIPASSPSSADDETIPIETVPSLDWNDITSLFKRKLTTSDIDRSFREFSSEDHQAGSAGDENLASKVLKKFKDYGMEPWLDTHFVKVQGLPKGGTNQVTFRNKTFFEPGYLSYSATTRAQGAVLYAYYGRDDDLRLLQDSGIDMNGRVLLVRAGKISYAEKVNAAVKVNASAVLIYPDPADYKFDENTPLFGHVHLGSGDPYTPGFPSFNHTQFPPSKSSGLPSIPAQTIRPSTAAAIMREMGGRGPPRGWADGGLQEYKLGDINDVVSLEMKNVLTEIQIHNVFGVIKGLIDPDRYVVIGAQRDAWGPGFATSTVGTSLLLEIARVITSMIHEDGFKPRRSIVFASWSAGEYGAVGATEWLEGYLPSLNMKAYSYISLDAVVTGSSFFKASASPLMNDLIQSTLKEVSSPAYSSRTLFAQFAGSNWETSVLEPMRMDDAAYPFLAFSGIPSVSFRFTQIDQYPFFGTLLDTRDNLERRVQNVPALVKAAGEMAGQMALRLVHDHLLRLNTEKYLKLLYIQVNKINKEVMTLQRNGRLPKTLQMKWFMSAIGSYGRASRSLFSTIQNSDLDDLEQCRIINDRIMGVERDLLSPYASPRNTPFRHILHGSGSCTLQDVLTQLTAIREGSAKADVDLLKNQFALTTWTIQSCANALAGNVWDLDNDL</sequence>
<keyword evidence="2" id="KW-0472">Membrane</keyword>
<feature type="transmembrane region" description="Helical" evidence="2">
    <location>
        <begin position="144"/>
        <end position="163"/>
    </location>
</feature>
<dbReference type="SUPFAM" id="SSF53187">
    <property type="entry name" value="Zn-dependent exopeptidases"/>
    <property type="match status" value="1"/>
</dbReference>
<evidence type="ECO:0000259" key="6">
    <source>
        <dbReference type="Pfam" id="PF04389"/>
    </source>
</evidence>
<feature type="domain" description="Peptidase M28" evidence="6">
    <location>
        <begin position="461"/>
        <end position="594"/>
    </location>
</feature>
<dbReference type="PANTHER" id="PTHR10404">
    <property type="entry name" value="N-ACETYLATED-ALPHA-LINKED ACIDIC DIPEPTIDASE"/>
    <property type="match status" value="1"/>
</dbReference>
<evidence type="ECO:0000259" key="4">
    <source>
        <dbReference type="Pfam" id="PF02225"/>
    </source>
</evidence>
<dbReference type="GO" id="GO:0042470">
    <property type="term" value="C:melanosome"/>
    <property type="evidence" value="ECO:0007669"/>
    <property type="project" value="UniProtKB-SubCell"/>
</dbReference>
<dbReference type="Pfam" id="PF04389">
    <property type="entry name" value="Peptidase_M28"/>
    <property type="match status" value="1"/>
</dbReference>
<dbReference type="AlphaFoldDB" id="A0AA88P1H5"/>
<comment type="similarity">
    <text evidence="1 2">Belongs to the peptidase M28 family. M28B subfamily.</text>
</comment>
<comment type="subcellular location">
    <subcellularLocation>
        <location evidence="2">Cell membrane</location>
        <topology evidence="2">Single-pass type II membrane protein</topology>
    </subcellularLocation>
    <subcellularLocation>
        <location evidence="2">Melanosome</location>
    </subcellularLocation>
</comment>
<gene>
    <name evidence="7" type="ORF">Q7C36_000126</name>
</gene>
<evidence type="ECO:0000256" key="1">
    <source>
        <dbReference type="ARBA" id="ARBA00005634"/>
    </source>
</evidence>
<dbReference type="Proteomes" id="UP001187315">
    <property type="component" value="Unassembled WGS sequence"/>
</dbReference>
<keyword evidence="2" id="KW-1133">Transmembrane helix</keyword>
<feature type="region of interest" description="Disordered" evidence="3">
    <location>
        <begin position="173"/>
        <end position="192"/>
    </location>
</feature>
<dbReference type="GO" id="GO:0009897">
    <property type="term" value="C:external side of plasma membrane"/>
    <property type="evidence" value="ECO:0007669"/>
    <property type="project" value="TreeGrafter"/>
</dbReference>
<keyword evidence="2" id="KW-0254">Endocytosis</keyword>
<accession>A0AA88P1H5</accession>
<dbReference type="InterPro" id="IPR046450">
    <property type="entry name" value="PA_dom_sf"/>
</dbReference>
<comment type="PTM">
    <text evidence="2">Stearoylated.</text>
</comment>
<keyword evidence="2" id="KW-0449">Lipoprotein</keyword>
<keyword evidence="2" id="KW-0812">Transmembrane</keyword>
<keyword evidence="2" id="KW-1003">Cell membrane</keyword>
<dbReference type="GO" id="GO:0006879">
    <property type="term" value="P:intracellular iron ion homeostasis"/>
    <property type="evidence" value="ECO:0007669"/>
    <property type="project" value="UniProtKB-UniRule"/>
</dbReference>
<dbReference type="InterPro" id="IPR036757">
    <property type="entry name" value="TFR-like_dimer_dom_sf"/>
</dbReference>
<name>A0AA88P1H5_TACVA</name>
<dbReference type="Pfam" id="PF04253">
    <property type="entry name" value="TFR_dimer"/>
    <property type="match status" value="1"/>
</dbReference>
<dbReference type="Pfam" id="PF02225">
    <property type="entry name" value="PA"/>
    <property type="match status" value="1"/>
</dbReference>
<comment type="caution">
    <text evidence="7">The sequence shown here is derived from an EMBL/GenBank/DDBJ whole genome shotgun (WGS) entry which is preliminary data.</text>
</comment>
<proteinExistence type="inferred from homology"/>
<organism evidence="7 8">
    <name type="scientific">Tachysurus vachellii</name>
    <name type="common">Darkbarbel catfish</name>
    <name type="synonym">Pelteobagrus vachellii</name>
    <dbReference type="NCBI Taxonomy" id="175792"/>
    <lineage>
        <taxon>Eukaryota</taxon>
        <taxon>Metazoa</taxon>
        <taxon>Chordata</taxon>
        <taxon>Craniata</taxon>
        <taxon>Vertebrata</taxon>
        <taxon>Euteleostomi</taxon>
        <taxon>Actinopterygii</taxon>
        <taxon>Neopterygii</taxon>
        <taxon>Teleostei</taxon>
        <taxon>Ostariophysi</taxon>
        <taxon>Siluriformes</taxon>
        <taxon>Bagridae</taxon>
        <taxon>Tachysurus</taxon>
    </lineage>
</organism>
<dbReference type="CDD" id="cd09848">
    <property type="entry name" value="M28_TfR"/>
    <property type="match status" value="1"/>
</dbReference>
<protein>
    <recommendedName>
        <fullName evidence="2">Transferrin receptor protein 1</fullName>
    </recommendedName>
</protein>
<comment type="function">
    <text evidence="2">Cellular uptake of iron occurs via receptor-mediated endocytosis of ligand-occupied transferrin receptor into specialized endosomes. Endosomal acidification leads to iron release. The apotransferrin-receptor complex is then recycled to the cell surface with a return to neutral pH and the concomitant loss of affinity of apotransferrin for its receptor. Transferrin receptor is necessary for development of erythrocytes and the nervous system. Acts as a lipid sensor that regulates mitochondrial fusion by regulating activation of the JNK pathway.</text>
</comment>
<dbReference type="GO" id="GO:0033572">
    <property type="term" value="P:transferrin transport"/>
    <property type="evidence" value="ECO:0007669"/>
    <property type="project" value="UniProtKB-UniRule"/>
</dbReference>
<dbReference type="SUPFAM" id="SSF47672">
    <property type="entry name" value="Transferrin receptor-like dimerisation domain"/>
    <property type="match status" value="1"/>
</dbReference>
<dbReference type="EMBL" id="JAVHJS010000001">
    <property type="protein sequence ID" value="KAK2868255.1"/>
    <property type="molecule type" value="Genomic_DNA"/>
</dbReference>
<dbReference type="PANTHER" id="PTHR10404:SF26">
    <property type="entry name" value="TRANSFERRIN RECEPTOR PROTEIN 1"/>
    <property type="match status" value="1"/>
</dbReference>
<evidence type="ECO:0000313" key="8">
    <source>
        <dbReference type="Proteomes" id="UP001187315"/>
    </source>
</evidence>
<feature type="domain" description="PA" evidence="4">
    <location>
        <begin position="303"/>
        <end position="363"/>
    </location>
</feature>
<dbReference type="Gene3D" id="3.40.630.10">
    <property type="entry name" value="Zn peptidases"/>
    <property type="match status" value="1"/>
</dbReference>
<dbReference type="InterPro" id="IPR007484">
    <property type="entry name" value="Peptidase_M28"/>
</dbReference>
<evidence type="ECO:0000256" key="3">
    <source>
        <dbReference type="SAM" id="MobiDB-lite"/>
    </source>
</evidence>
<reference evidence="7" key="1">
    <citation type="submission" date="2023-08" db="EMBL/GenBank/DDBJ databases">
        <title>Pelteobagrus vachellii genome.</title>
        <authorList>
            <person name="Liu H."/>
        </authorList>
    </citation>
    <scope>NUCLEOTIDE SEQUENCE</scope>
    <source>
        <strain evidence="7">PRFRI_2022a</strain>
        <tissue evidence="7">Muscle</tissue>
    </source>
</reference>
<feature type="domain" description="Transferrin receptor-like dimerisation" evidence="5">
    <location>
        <begin position="724"/>
        <end position="832"/>
    </location>
</feature>
<dbReference type="Gene3D" id="3.50.30.30">
    <property type="match status" value="1"/>
</dbReference>
<dbReference type="Gene3D" id="1.20.930.40">
    <property type="entry name" value="Transferrin receptor-like, dimerisation domain"/>
    <property type="match status" value="1"/>
</dbReference>
<keyword evidence="8" id="KW-1185">Reference proteome</keyword>
<dbReference type="SUPFAM" id="SSF52025">
    <property type="entry name" value="PA domain"/>
    <property type="match status" value="1"/>
</dbReference>
<dbReference type="FunFam" id="3.40.630.10:FF:000065">
    <property type="entry name" value="Transferrin receptor 1b"/>
    <property type="match status" value="1"/>
</dbReference>
<evidence type="ECO:0000259" key="5">
    <source>
        <dbReference type="Pfam" id="PF04253"/>
    </source>
</evidence>
<dbReference type="InterPro" id="IPR003137">
    <property type="entry name" value="PA_domain"/>
</dbReference>
<dbReference type="GO" id="GO:0004998">
    <property type="term" value="F:transferrin receptor activity"/>
    <property type="evidence" value="ECO:0007669"/>
    <property type="project" value="UniProtKB-UniRule"/>
</dbReference>
<keyword evidence="2" id="KW-0564">Palmitate</keyword>
<evidence type="ECO:0000313" key="7">
    <source>
        <dbReference type="EMBL" id="KAK2868255.1"/>
    </source>
</evidence>
<dbReference type="GO" id="GO:0031623">
    <property type="term" value="P:receptor internalization"/>
    <property type="evidence" value="ECO:0007669"/>
    <property type="project" value="UniProtKB-UniRule"/>
</dbReference>
<keyword evidence="2" id="KW-0325">Glycoprotein</keyword>
<comment type="subunit">
    <text evidence="2">Homodimer; disulfide-linked.</text>
</comment>
<dbReference type="InterPro" id="IPR039373">
    <property type="entry name" value="Peptidase_M28B"/>
</dbReference>
<evidence type="ECO:0000256" key="2">
    <source>
        <dbReference type="RuleBase" id="RU367157"/>
    </source>
</evidence>